<evidence type="ECO:0000313" key="2">
    <source>
        <dbReference type="EMBL" id="KAB5587814.1"/>
    </source>
</evidence>
<keyword evidence="3" id="KW-1185">Reference proteome</keyword>
<protein>
    <submittedName>
        <fullName evidence="2">Uncharacterized protein</fullName>
    </submittedName>
</protein>
<feature type="compositionally biased region" description="Polar residues" evidence="1">
    <location>
        <begin position="160"/>
        <end position="185"/>
    </location>
</feature>
<feature type="region of interest" description="Disordered" evidence="1">
    <location>
        <begin position="160"/>
        <end position="214"/>
    </location>
</feature>
<sequence>MGAGSLSNATFNQLSTFDQLFITFDHSTAGSTPNFLNFTFGMGTEPLVNATFDQPTPSDQYAQLQPHTSSFLGDLSSTSLELDLPVNDSSAFNVSPASPHTSPLPHTDSHSITPLLIGPCVAIPSSPCVSLSFPTHVSTPVPGQGPLFHHNKPRLLNQSVSVPSQKPNHSSPLWSNGSSVLNHSRPSIGATPGPKGDDSSPPQLPNTYGSPAMVAPSLPTEVQLDADDIYEPTLLFAGGKGNIDDSVNASVESSLEHASLGSIANSSNVLHMRKKICFMPNLLLTPTEKEVMKIWDKELGLIKKKHKCSPPKPGVSTPCIGAHMGSFSPEHQAYMFVFQASFSGDIVMRSPWSENKEEMLECGKVLSDVATGLKSQDVVQGQFLETALQGLSASQSQYTDAGQQLVKAQFNVAEKVNIKTLIAGD</sequence>
<dbReference type="AlphaFoldDB" id="A0A5N5Q813"/>
<accession>A0A5N5Q813</accession>
<reference evidence="2 3" key="1">
    <citation type="journal article" date="2019" name="Fungal Biol. Biotechnol.">
        <title>Draft genome sequence of fastidious pathogen Ceratobasidium theobromae, which causes vascular-streak dieback in Theobroma cacao.</title>
        <authorList>
            <person name="Ali S.S."/>
            <person name="Asman A."/>
            <person name="Shao J."/>
            <person name="Firmansyah A.P."/>
            <person name="Susilo A.W."/>
            <person name="Rosmana A."/>
            <person name="McMahon P."/>
            <person name="Junaid M."/>
            <person name="Guest D."/>
            <person name="Kheng T.Y."/>
            <person name="Meinhardt L.W."/>
            <person name="Bailey B.A."/>
        </authorList>
    </citation>
    <scope>NUCLEOTIDE SEQUENCE [LARGE SCALE GENOMIC DNA]</scope>
    <source>
        <strain evidence="2 3">CT2</strain>
    </source>
</reference>
<name>A0A5N5Q813_9AGAM</name>
<evidence type="ECO:0000313" key="3">
    <source>
        <dbReference type="Proteomes" id="UP000383932"/>
    </source>
</evidence>
<dbReference type="EMBL" id="SSOP01000760">
    <property type="protein sequence ID" value="KAB5587814.1"/>
    <property type="molecule type" value="Genomic_DNA"/>
</dbReference>
<organism evidence="2 3">
    <name type="scientific">Ceratobasidium theobromae</name>
    <dbReference type="NCBI Taxonomy" id="1582974"/>
    <lineage>
        <taxon>Eukaryota</taxon>
        <taxon>Fungi</taxon>
        <taxon>Dikarya</taxon>
        <taxon>Basidiomycota</taxon>
        <taxon>Agaricomycotina</taxon>
        <taxon>Agaricomycetes</taxon>
        <taxon>Cantharellales</taxon>
        <taxon>Ceratobasidiaceae</taxon>
        <taxon>Ceratobasidium</taxon>
    </lineage>
</organism>
<gene>
    <name evidence="2" type="ORF">CTheo_8744</name>
</gene>
<proteinExistence type="predicted"/>
<evidence type="ECO:0000256" key="1">
    <source>
        <dbReference type="SAM" id="MobiDB-lite"/>
    </source>
</evidence>
<dbReference type="Proteomes" id="UP000383932">
    <property type="component" value="Unassembled WGS sequence"/>
</dbReference>
<comment type="caution">
    <text evidence="2">The sequence shown here is derived from an EMBL/GenBank/DDBJ whole genome shotgun (WGS) entry which is preliminary data.</text>
</comment>